<proteinExistence type="predicted"/>
<keyword evidence="1" id="KW-1185">Reference proteome</keyword>
<sequence>MEPFAPGFENDIQNVPGLDEWGPKMLTQYDRILKVDYCPNVDDFLRIIPLEGSRCDRCDFNYEGIKYKFFDYKNHGFKEPYSRYTEGKHKIVYIVDVGGPRAELEGSLIELEAIAVNHSVKIDVFYNKMENLHNMKERDFHAFDFQNLEPHRKFGYTPSSFVDAEFLKRITTGRMTSDFSEFVNYGKSTTTLSLFLGRGISY</sequence>
<dbReference type="Proteomes" id="UP000492821">
    <property type="component" value="Unassembled WGS sequence"/>
</dbReference>
<dbReference type="AlphaFoldDB" id="A0A7E4VBV0"/>
<reference evidence="1" key="1">
    <citation type="journal article" date="2013" name="Genetics">
        <title>The draft genome and transcriptome of Panagrellus redivivus are shaped by the harsh demands of a free-living lifestyle.</title>
        <authorList>
            <person name="Srinivasan J."/>
            <person name="Dillman A.R."/>
            <person name="Macchietto M.G."/>
            <person name="Heikkinen L."/>
            <person name="Lakso M."/>
            <person name="Fracchia K.M."/>
            <person name="Antoshechkin I."/>
            <person name="Mortazavi A."/>
            <person name="Wong G."/>
            <person name="Sternberg P.W."/>
        </authorList>
    </citation>
    <scope>NUCLEOTIDE SEQUENCE [LARGE SCALE GENOMIC DNA]</scope>
    <source>
        <strain evidence="1">MT8872</strain>
    </source>
</reference>
<organism evidence="1 2">
    <name type="scientific">Panagrellus redivivus</name>
    <name type="common">Microworm</name>
    <dbReference type="NCBI Taxonomy" id="6233"/>
    <lineage>
        <taxon>Eukaryota</taxon>
        <taxon>Metazoa</taxon>
        <taxon>Ecdysozoa</taxon>
        <taxon>Nematoda</taxon>
        <taxon>Chromadorea</taxon>
        <taxon>Rhabditida</taxon>
        <taxon>Tylenchina</taxon>
        <taxon>Panagrolaimomorpha</taxon>
        <taxon>Panagrolaimoidea</taxon>
        <taxon>Panagrolaimidae</taxon>
        <taxon>Panagrellus</taxon>
    </lineage>
</organism>
<dbReference type="WBParaSite" id="Pan_g18577.t1">
    <property type="protein sequence ID" value="Pan_g18577.t1"/>
    <property type="gene ID" value="Pan_g18577"/>
</dbReference>
<evidence type="ECO:0000313" key="2">
    <source>
        <dbReference type="WBParaSite" id="Pan_g18577.t1"/>
    </source>
</evidence>
<accession>A0A7E4VBV0</accession>
<protein>
    <submittedName>
        <fullName evidence="2">Methyltransf_21 domain-containing protein</fullName>
    </submittedName>
</protein>
<reference evidence="2" key="2">
    <citation type="submission" date="2020-10" db="UniProtKB">
        <authorList>
            <consortium name="WormBaseParasite"/>
        </authorList>
    </citation>
    <scope>IDENTIFICATION</scope>
</reference>
<evidence type="ECO:0000313" key="1">
    <source>
        <dbReference type="Proteomes" id="UP000492821"/>
    </source>
</evidence>
<name>A0A7E4VBV0_PANRE</name>